<gene>
    <name evidence="2" type="ordered locus">KVU_PB0071</name>
</gene>
<keyword evidence="2" id="KW-0614">Plasmid</keyword>
<dbReference type="PANTHER" id="PTHR24422">
    <property type="entry name" value="CHEMOTAXIS PROTEIN METHYLTRANSFERASE"/>
    <property type="match status" value="1"/>
</dbReference>
<evidence type="ECO:0000259" key="1">
    <source>
        <dbReference type="PROSITE" id="PS50123"/>
    </source>
</evidence>
<dbReference type="SUPFAM" id="SSF53335">
    <property type="entry name" value="S-adenosyl-L-methionine-dependent methyltransferases"/>
    <property type="match status" value="1"/>
</dbReference>
<dbReference type="InterPro" id="IPR029063">
    <property type="entry name" value="SAM-dependent_MTases_sf"/>
</dbReference>
<name>F9YBJ7_KETVW</name>
<dbReference type="KEGG" id="kvl:KVU_PB0071"/>
<dbReference type="Proteomes" id="UP000000692">
    <property type="component" value="Plasmid 2"/>
</dbReference>
<dbReference type="AlphaFoldDB" id="F9YBJ7"/>
<dbReference type="Gene3D" id="3.40.50.150">
    <property type="entry name" value="Vaccinia Virus protein VP39"/>
    <property type="match status" value="1"/>
</dbReference>
<dbReference type="PROSITE" id="PS50123">
    <property type="entry name" value="CHER"/>
    <property type="match status" value="1"/>
</dbReference>
<dbReference type="GO" id="GO:0008983">
    <property type="term" value="F:protein-glutamate O-methyltransferase activity"/>
    <property type="evidence" value="ECO:0007669"/>
    <property type="project" value="UniProtKB-EC"/>
</dbReference>
<dbReference type="EMBL" id="CP002020">
    <property type="protein sequence ID" value="AEM42749.1"/>
    <property type="molecule type" value="Genomic_DNA"/>
</dbReference>
<dbReference type="SMART" id="SM00138">
    <property type="entry name" value="MeTrc"/>
    <property type="match status" value="1"/>
</dbReference>
<sequence length="291" mass="33026">MKARADAEADAADIELDLFLEALNRRYHYDFRSYSRASLTRRANVARERLDCVTLSELQGRLLRDPDVLHEVIDAMTVQVSDLFRDPAYYRALREQVIPHLRTFPSLKVWVAGCANGEELYSLAILFEEEGLLDRTMFYATEINRRALGRASAGIYDIGRVPGFTANYQNAGGRGSLSDYYTAAYGSAAFNRRLRQRTLFSEHDLATDEVFSEAHLISCRNVLIYFDNTLQDRVIGLFAQSLVRGGFLGLGAHETLRFSSHSDAFQPFNENERIWRRAAYPQSTVPETSDA</sequence>
<dbReference type="InterPro" id="IPR022642">
    <property type="entry name" value="CheR_C"/>
</dbReference>
<reference evidence="2 3" key="1">
    <citation type="journal article" date="2011" name="J. Bacteriol.">
        <title>Complete genome sequence of the industrial strain Ketogulonicigenium vulgare WSH-001.</title>
        <authorList>
            <person name="Liu L."/>
            <person name="Li Y."/>
            <person name="Zhang J."/>
            <person name="Zhou Z."/>
            <person name="Liu J."/>
            <person name="Li X."/>
            <person name="Zhou J."/>
            <person name="Du G."/>
            <person name="Wang L."/>
            <person name="Chen J."/>
        </authorList>
    </citation>
    <scope>NUCLEOTIDE SEQUENCE [LARGE SCALE GENOMIC DNA]</scope>
    <source>
        <strain evidence="2 3">WSH-001</strain>
        <plasmid evidence="3">pKVU_200</plasmid>
    </source>
</reference>
<proteinExistence type="predicted"/>
<keyword evidence="2" id="KW-0489">Methyltransferase</keyword>
<dbReference type="OrthoDB" id="9816309at2"/>
<dbReference type="InterPro" id="IPR000780">
    <property type="entry name" value="CheR_MeTrfase"/>
</dbReference>
<dbReference type="EC" id="2.1.1.80" evidence="2"/>
<evidence type="ECO:0000313" key="3">
    <source>
        <dbReference type="Proteomes" id="UP000000692"/>
    </source>
</evidence>
<dbReference type="PATRIC" id="fig|759362.5.peg.3025"/>
<organism evidence="2 3">
    <name type="scientific">Ketogulonicigenium vulgare (strain WSH-001)</name>
    <dbReference type="NCBI Taxonomy" id="759362"/>
    <lineage>
        <taxon>Bacteria</taxon>
        <taxon>Pseudomonadati</taxon>
        <taxon>Pseudomonadota</taxon>
        <taxon>Alphaproteobacteria</taxon>
        <taxon>Rhodobacterales</taxon>
        <taxon>Roseobacteraceae</taxon>
        <taxon>Ketogulonicigenium</taxon>
    </lineage>
</organism>
<dbReference type="Pfam" id="PF03705">
    <property type="entry name" value="CheR_N"/>
    <property type="match status" value="1"/>
</dbReference>
<dbReference type="RefSeq" id="WP_014538167.1">
    <property type="nucleotide sequence ID" value="NC_017385.1"/>
</dbReference>
<dbReference type="PANTHER" id="PTHR24422:SF8">
    <property type="entry name" value="CHEMOTAXIS PROTEIN"/>
    <property type="match status" value="1"/>
</dbReference>
<feature type="domain" description="CheR-type methyltransferase" evidence="1">
    <location>
        <begin position="4"/>
        <end position="256"/>
    </location>
</feature>
<keyword evidence="2" id="KW-0808">Transferase</keyword>
<accession>F9YBJ7</accession>
<dbReference type="Pfam" id="PF01739">
    <property type="entry name" value="CheR"/>
    <property type="match status" value="1"/>
</dbReference>
<dbReference type="GO" id="GO:0032259">
    <property type="term" value="P:methylation"/>
    <property type="evidence" value="ECO:0007669"/>
    <property type="project" value="UniProtKB-KW"/>
</dbReference>
<geneLocation type="plasmid" evidence="3">
    <name>pKVU_200</name>
</geneLocation>
<keyword evidence="3" id="KW-1185">Reference proteome</keyword>
<protein>
    <submittedName>
        <fullName evidence="2">Chemotaxis protein methyltransferase, CheR-like protein</fullName>
        <ecNumber evidence="2">2.1.1.80</ecNumber>
    </submittedName>
</protein>
<dbReference type="SUPFAM" id="SSF47757">
    <property type="entry name" value="Chemotaxis receptor methyltransferase CheR, N-terminal domain"/>
    <property type="match status" value="1"/>
</dbReference>
<dbReference type="InterPro" id="IPR050903">
    <property type="entry name" value="Bact_Chemotaxis_MeTrfase"/>
</dbReference>
<dbReference type="InterPro" id="IPR022641">
    <property type="entry name" value="CheR_N"/>
</dbReference>
<evidence type="ECO:0000313" key="2">
    <source>
        <dbReference type="EMBL" id="AEM42749.1"/>
    </source>
</evidence>
<dbReference type="PRINTS" id="PR00996">
    <property type="entry name" value="CHERMTFRASE"/>
</dbReference>
<dbReference type="HOGENOM" id="CLU_025854_1_0_5"/>